<dbReference type="InterPro" id="IPR029016">
    <property type="entry name" value="GAF-like_dom_sf"/>
</dbReference>
<dbReference type="Gene3D" id="3.30.450.40">
    <property type="match status" value="1"/>
</dbReference>
<evidence type="ECO:0000256" key="1">
    <source>
        <dbReference type="SAM" id="Coils"/>
    </source>
</evidence>
<sequence length="175" mass="20031">MAPITLTPASNPGRVQHTLQRETPPNPEDNLMETDEDEEEDIVPAHPSTHEEEVAKLRRKLKHLSQQHDGLLNNAKENAKIAQSRIEDLEKKVTNLTNLAESLRTEAEKSQKLYREHIEHTAALVATGKDPREILRPRQPDSFNGDADKLQGFLTSLRSYQMYYPIQFTTEELRV</sequence>
<dbReference type="AlphaFoldDB" id="A0A8H4JGV8"/>
<keyword evidence="1" id="KW-0175">Coiled coil</keyword>
<dbReference type="EMBL" id="JAADJF010000389">
    <property type="protein sequence ID" value="KAF4419060.1"/>
    <property type="molecule type" value="Genomic_DNA"/>
</dbReference>
<comment type="caution">
    <text evidence="3">The sequence shown here is derived from an EMBL/GenBank/DDBJ whole genome shotgun (WGS) entry which is preliminary data.</text>
</comment>
<protein>
    <submittedName>
        <fullName evidence="3">Uncharacterized protein</fullName>
    </submittedName>
</protein>
<evidence type="ECO:0000256" key="2">
    <source>
        <dbReference type="SAM" id="MobiDB-lite"/>
    </source>
</evidence>
<feature type="coiled-coil region" evidence="1">
    <location>
        <begin position="54"/>
        <end position="113"/>
    </location>
</feature>
<organism evidence="3 4">
    <name type="scientific">Fusarium acutatum</name>
    <dbReference type="NCBI Taxonomy" id="78861"/>
    <lineage>
        <taxon>Eukaryota</taxon>
        <taxon>Fungi</taxon>
        <taxon>Dikarya</taxon>
        <taxon>Ascomycota</taxon>
        <taxon>Pezizomycotina</taxon>
        <taxon>Sordariomycetes</taxon>
        <taxon>Hypocreomycetidae</taxon>
        <taxon>Hypocreales</taxon>
        <taxon>Nectriaceae</taxon>
        <taxon>Fusarium</taxon>
        <taxon>Fusarium fujikuroi species complex</taxon>
    </lineage>
</organism>
<gene>
    <name evidence="3" type="ORF">FACUT_11590</name>
</gene>
<reference evidence="3 4" key="1">
    <citation type="submission" date="2020-01" db="EMBL/GenBank/DDBJ databases">
        <title>Identification and distribution of gene clusters putatively required for synthesis of sphingolipid metabolism inhibitors in phylogenetically diverse species of the filamentous fungus Fusarium.</title>
        <authorList>
            <person name="Kim H.-S."/>
            <person name="Busman M."/>
            <person name="Brown D.W."/>
            <person name="Divon H."/>
            <person name="Uhlig S."/>
            <person name="Proctor R.H."/>
        </authorList>
    </citation>
    <scope>NUCLEOTIDE SEQUENCE [LARGE SCALE GENOMIC DNA]</scope>
    <source>
        <strain evidence="3 4">NRRL 13308</strain>
    </source>
</reference>
<feature type="region of interest" description="Disordered" evidence="2">
    <location>
        <begin position="1"/>
        <end position="50"/>
    </location>
</feature>
<evidence type="ECO:0000313" key="4">
    <source>
        <dbReference type="Proteomes" id="UP000536711"/>
    </source>
</evidence>
<accession>A0A8H4JGV8</accession>
<dbReference type="OrthoDB" id="5084952at2759"/>
<name>A0A8H4JGV8_9HYPO</name>
<proteinExistence type="predicted"/>
<feature type="compositionally biased region" description="Acidic residues" evidence="2">
    <location>
        <begin position="30"/>
        <end position="42"/>
    </location>
</feature>
<dbReference type="Proteomes" id="UP000536711">
    <property type="component" value="Unassembled WGS sequence"/>
</dbReference>
<evidence type="ECO:0000313" key="3">
    <source>
        <dbReference type="EMBL" id="KAF4419060.1"/>
    </source>
</evidence>
<keyword evidence="4" id="KW-1185">Reference proteome</keyword>